<keyword evidence="4" id="KW-0949">S-adenosyl-L-methionine</keyword>
<evidence type="ECO:0000259" key="5">
    <source>
        <dbReference type="Pfam" id="PF01728"/>
    </source>
</evidence>
<feature type="domain" description="Ribosomal RNA methyltransferase FtsJ" evidence="5">
    <location>
        <begin position="24"/>
        <end position="90"/>
    </location>
</feature>
<dbReference type="Pfam" id="PF01728">
    <property type="entry name" value="FtsJ"/>
    <property type="match status" value="1"/>
</dbReference>
<dbReference type="InterPro" id="IPR002877">
    <property type="entry name" value="RNA_MeTrfase_FtsJ_dom"/>
</dbReference>
<keyword evidence="2" id="KW-0489">Methyltransferase</keyword>
<dbReference type="Gene3D" id="3.40.50.150">
    <property type="entry name" value="Vaccinia Virus protein VP39"/>
    <property type="match status" value="1"/>
</dbReference>
<gene>
    <name evidence="6" type="ORF">METZ01_LOCUS284339</name>
</gene>
<keyword evidence="1" id="KW-0698">rRNA processing</keyword>
<name>A0A382L6Q4_9ZZZZ</name>
<dbReference type="GO" id="GO:0008650">
    <property type="term" value="F:rRNA (uridine-2'-O-)-methyltransferase activity"/>
    <property type="evidence" value="ECO:0007669"/>
    <property type="project" value="TreeGrafter"/>
</dbReference>
<sequence length="92" mass="10792">MKSKKWIQRNSQDIYVQKAKKAGYFSRSAFKLLEIENKFHLILKSKNILELGSSPGGWSQVICELNKQSKIDAFDLLTMKFKHENINFLRQD</sequence>
<dbReference type="EMBL" id="UINC01084648">
    <property type="protein sequence ID" value="SVC31485.1"/>
    <property type="molecule type" value="Genomic_DNA"/>
</dbReference>
<evidence type="ECO:0000256" key="3">
    <source>
        <dbReference type="ARBA" id="ARBA00022679"/>
    </source>
</evidence>
<dbReference type="PANTHER" id="PTHR10920:SF18">
    <property type="entry name" value="RRNA METHYLTRANSFERASE 2, MITOCHONDRIAL"/>
    <property type="match status" value="1"/>
</dbReference>
<accession>A0A382L6Q4</accession>
<feature type="non-terminal residue" evidence="6">
    <location>
        <position position="92"/>
    </location>
</feature>
<proteinExistence type="predicted"/>
<evidence type="ECO:0000256" key="2">
    <source>
        <dbReference type="ARBA" id="ARBA00022603"/>
    </source>
</evidence>
<dbReference type="AlphaFoldDB" id="A0A382L6Q4"/>
<keyword evidence="3" id="KW-0808">Transferase</keyword>
<dbReference type="SUPFAM" id="SSF53335">
    <property type="entry name" value="S-adenosyl-L-methionine-dependent methyltransferases"/>
    <property type="match status" value="1"/>
</dbReference>
<evidence type="ECO:0000256" key="4">
    <source>
        <dbReference type="ARBA" id="ARBA00022691"/>
    </source>
</evidence>
<evidence type="ECO:0000256" key="1">
    <source>
        <dbReference type="ARBA" id="ARBA00022552"/>
    </source>
</evidence>
<protein>
    <recommendedName>
        <fullName evidence="5">Ribosomal RNA methyltransferase FtsJ domain-containing protein</fullName>
    </recommendedName>
</protein>
<dbReference type="PANTHER" id="PTHR10920">
    <property type="entry name" value="RIBOSOMAL RNA METHYLTRANSFERASE"/>
    <property type="match status" value="1"/>
</dbReference>
<organism evidence="6">
    <name type="scientific">marine metagenome</name>
    <dbReference type="NCBI Taxonomy" id="408172"/>
    <lineage>
        <taxon>unclassified sequences</taxon>
        <taxon>metagenomes</taxon>
        <taxon>ecological metagenomes</taxon>
    </lineage>
</organism>
<reference evidence="6" key="1">
    <citation type="submission" date="2018-05" db="EMBL/GenBank/DDBJ databases">
        <authorList>
            <person name="Lanie J.A."/>
            <person name="Ng W.-L."/>
            <person name="Kazmierczak K.M."/>
            <person name="Andrzejewski T.M."/>
            <person name="Davidsen T.M."/>
            <person name="Wayne K.J."/>
            <person name="Tettelin H."/>
            <person name="Glass J.I."/>
            <person name="Rusch D."/>
            <person name="Podicherti R."/>
            <person name="Tsui H.-C.T."/>
            <person name="Winkler M.E."/>
        </authorList>
    </citation>
    <scope>NUCLEOTIDE SEQUENCE</scope>
</reference>
<dbReference type="InterPro" id="IPR029063">
    <property type="entry name" value="SAM-dependent_MTases_sf"/>
</dbReference>
<dbReference type="InterPro" id="IPR050082">
    <property type="entry name" value="RNA_methyltr_RlmE"/>
</dbReference>
<evidence type="ECO:0000313" key="6">
    <source>
        <dbReference type="EMBL" id="SVC31485.1"/>
    </source>
</evidence>